<evidence type="ECO:0000313" key="2">
    <source>
        <dbReference type="Proteomes" id="UP001319200"/>
    </source>
</evidence>
<dbReference type="Proteomes" id="UP001319200">
    <property type="component" value="Unassembled WGS sequence"/>
</dbReference>
<name>A0AAP2DQ87_9BACT</name>
<proteinExistence type="predicted"/>
<dbReference type="RefSeq" id="WP_254167247.1">
    <property type="nucleotide sequence ID" value="NZ_JAHESF010000024.1"/>
</dbReference>
<keyword evidence="2" id="KW-1185">Reference proteome</keyword>
<dbReference type="Gene3D" id="2.60.40.4070">
    <property type="match status" value="1"/>
</dbReference>
<dbReference type="Pfam" id="PF13585">
    <property type="entry name" value="CHU_C"/>
    <property type="match status" value="1"/>
</dbReference>
<dbReference type="InterPro" id="IPR013783">
    <property type="entry name" value="Ig-like_fold"/>
</dbReference>
<evidence type="ECO:0000313" key="1">
    <source>
        <dbReference type="EMBL" id="MBT1699358.1"/>
    </source>
</evidence>
<dbReference type="EMBL" id="JAHESF010000024">
    <property type="protein sequence ID" value="MBT1699358.1"/>
    <property type="molecule type" value="Genomic_DNA"/>
</dbReference>
<accession>A0AAP2DQ87</accession>
<dbReference type="Gene3D" id="2.60.40.10">
    <property type="entry name" value="Immunoglobulins"/>
    <property type="match status" value="2"/>
</dbReference>
<dbReference type="AlphaFoldDB" id="A0AAP2DQ87"/>
<comment type="caution">
    <text evidence="1">The sequence shown here is derived from an EMBL/GenBank/DDBJ whole genome shotgun (WGS) entry which is preliminary data.</text>
</comment>
<protein>
    <submittedName>
        <fullName evidence="1">Gliding motility-associated C-terminal domain-containing protein</fullName>
    </submittedName>
</protein>
<organism evidence="1 2">
    <name type="scientific">Chryseosolibacter histidini</name>
    <dbReference type="NCBI Taxonomy" id="2782349"/>
    <lineage>
        <taxon>Bacteria</taxon>
        <taxon>Pseudomonadati</taxon>
        <taxon>Bacteroidota</taxon>
        <taxon>Cytophagia</taxon>
        <taxon>Cytophagales</taxon>
        <taxon>Chryseotaleaceae</taxon>
        <taxon>Chryseosolibacter</taxon>
    </lineage>
</organism>
<reference evidence="1 2" key="1">
    <citation type="submission" date="2021-05" db="EMBL/GenBank/DDBJ databases">
        <title>A Polyphasic approach of four new species of the genus Ohtaekwangia: Ohtaekwangia histidinii sp. nov., Ohtaekwangia cretensis sp. nov., Ohtaekwangia indiensis sp. nov., Ohtaekwangia reichenbachii sp. nov. from diverse environment.</title>
        <authorList>
            <person name="Octaviana S."/>
        </authorList>
    </citation>
    <scope>NUCLEOTIDE SEQUENCE [LARGE SCALE GENOMIC DNA]</scope>
    <source>
        <strain evidence="1 2">PWU4</strain>
    </source>
</reference>
<gene>
    <name evidence="1" type="ORF">KK083_20850</name>
</gene>
<sequence length="948" mass="105266">MRAGEITVERVSCNSLTFKITVTVFTNTINTNVLFGGEDDWLDFGDGTRMLVPETPNTLRPDLGEGIATASFTVFHPYAGSQEYTISYSEPNRNEGVVNMDGSVNTRFYIETKIIIDPYLGCNNTPKLLVPPIDRACTGVAWFHNPGAYDPDGDSISYEMVIPFREKNTTVFNYKDPADAKFYTSFGTGNETGTGPPTFSINAVDGTITWNSPGMSGEYNIAFIIKEWRSINGRWISTGFVRRDMQIIVDDCKNERPDLIVPEDVCVEAGTTLNATIFGTDPDGDPVKIEAFSEIFNFAPIQSPATWTPNPPVFQPSTPTRAELKFQWKTLCSHIKEQPYPVVFKITDKSPTGSRLVTFKTWFIRVVGPAPKWVSANVNLASRQTNLQWESYVCQNAQTMQVWRRVDSFEFEPDSCQTGMPEFLGYSLIATLPVKDVNNNPITTYTDTNNGAGLSPGAKYCYRLVAEYPRPRGGESYVSAEICTDPILVDEPVITNVTVDRTGTTDGQVTVRWTKPFDINRTQYPGPLEYEVWRATGFAGNAGLTKIHQGRKSENDTTIADVGLNTRDQIYNYRVILYSNTASSPAYAAIDTSSTASTVRLGAQSELKKISLNWSAFVPWSNVIKTEPNEHLLYRGPGGSTESDLQLIASIDPTTGGLSYIDEGQHNGVPLVDTEEYCYRVMTRGGYGNPGIKEPLENFSQMVCAQPNDSIPPCKPTLAVQLSDCEKFFATAACGQGSFSNTLSWVRDDCAADIQGYKIYRAAEENGNYIWLDRAGTNGIVMDTFFVDNGIDGNGLNTLAYCYKISAVDRSNNESELSDPVCNDNCPYYELPNVFTPDDGNDCNALFSAFSNRNLGGEESGCTPVDTQTRCARFVQHVVFRVYNRWGKEVYNYESGSERTIYIDWDGRDNDGKDLAAGVYFYVAEVTFDSVDPAKRNKNIKGWVHLIR</sequence>